<dbReference type="OrthoDB" id="9796140at2"/>
<reference evidence="9" key="2">
    <citation type="submission" date="2015-04" db="EMBL/GenBank/DDBJ databases">
        <title>A butyrogenic pathway from the amino acid lysine in a human gut commensal.</title>
        <authorList>
            <person name="de Vos W.M."/>
            <person name="Bui N.T.P."/>
            <person name="Plugge C.M."/>
            <person name="Ritari J."/>
        </authorList>
    </citation>
    <scope>NUCLEOTIDE SEQUENCE [LARGE SCALE GENOMIC DNA]</scope>
    <source>
        <strain evidence="9">AF211</strain>
    </source>
</reference>
<dbReference type="GeneID" id="93228815"/>
<dbReference type="InterPro" id="IPR006641">
    <property type="entry name" value="YqgF/RNaseH-like_dom"/>
</dbReference>
<keyword evidence="9" id="KW-1185">Reference proteome</keyword>
<reference evidence="8 10" key="3">
    <citation type="submission" date="2018-04" db="EMBL/GenBank/DDBJ databases">
        <title>Genomic Encyclopedia of Type Strains, Phase IV (KMG-IV): sequencing the most valuable type-strain genomes for metagenomic binning, comparative biology and taxonomic classification.</title>
        <authorList>
            <person name="Goeker M."/>
        </authorList>
    </citation>
    <scope>NUCLEOTIDE SEQUENCE [LARGE SCALE GENOMIC DNA]</scope>
    <source>
        <strain evidence="8 10">DSM 26588</strain>
    </source>
</reference>
<evidence type="ECO:0000256" key="5">
    <source>
        <dbReference type="HAMAP-Rule" id="MF_00651"/>
    </source>
</evidence>
<organism evidence="7 9">
    <name type="scientific">Intestinimonas butyriciproducens</name>
    <dbReference type="NCBI Taxonomy" id="1297617"/>
    <lineage>
        <taxon>Bacteria</taxon>
        <taxon>Bacillati</taxon>
        <taxon>Bacillota</taxon>
        <taxon>Clostridia</taxon>
        <taxon>Eubacteriales</taxon>
        <taxon>Intestinimonas</taxon>
    </lineage>
</organism>
<dbReference type="EMBL" id="QEKK01000004">
    <property type="protein sequence ID" value="PVY58474.1"/>
    <property type="molecule type" value="Genomic_DNA"/>
</dbReference>
<dbReference type="Gene3D" id="3.30.420.140">
    <property type="entry name" value="YqgF/RNase H-like domain"/>
    <property type="match status" value="1"/>
</dbReference>
<evidence type="ECO:0000313" key="8">
    <source>
        <dbReference type="EMBL" id="PVY58474.1"/>
    </source>
</evidence>
<dbReference type="GO" id="GO:0000967">
    <property type="term" value="P:rRNA 5'-end processing"/>
    <property type="evidence" value="ECO:0007669"/>
    <property type="project" value="UniProtKB-UniRule"/>
</dbReference>
<dbReference type="CDD" id="cd16964">
    <property type="entry name" value="YqgF"/>
    <property type="match status" value="1"/>
</dbReference>
<dbReference type="PATRIC" id="fig|1297617.4.peg.2165"/>
<dbReference type="EMBL" id="CP011307">
    <property type="protein sequence ID" value="ALP94491.1"/>
    <property type="molecule type" value="Genomic_DNA"/>
</dbReference>
<comment type="subcellular location">
    <subcellularLocation>
        <location evidence="5">Cytoplasm</location>
    </subcellularLocation>
</comment>
<comment type="similarity">
    <text evidence="5">Belongs to the YqgF HJR family.</text>
</comment>
<evidence type="ECO:0000259" key="6">
    <source>
        <dbReference type="SMART" id="SM00732"/>
    </source>
</evidence>
<reference evidence="7 9" key="1">
    <citation type="journal article" date="2015" name="Nat. Commun.">
        <title>Production of butyrate from lysine and the Amadori product fructoselysine by a human gut commensal.</title>
        <authorList>
            <person name="Bui T.P."/>
            <person name="Ritari J."/>
            <person name="Boeren S."/>
            <person name="de Waard P."/>
            <person name="Plugge C.M."/>
            <person name="de Vos W.M."/>
        </authorList>
    </citation>
    <scope>NUCLEOTIDE SEQUENCE [LARGE SCALE GENOMIC DNA]</scope>
    <source>
        <strain evidence="7 9">AF211</strain>
    </source>
</reference>
<dbReference type="Proteomes" id="UP000064844">
    <property type="component" value="Chromosome"/>
</dbReference>
<dbReference type="GO" id="GO:0004518">
    <property type="term" value="F:nuclease activity"/>
    <property type="evidence" value="ECO:0007669"/>
    <property type="project" value="UniProtKB-KW"/>
</dbReference>
<dbReference type="AlphaFoldDB" id="A0A0S2W5C4"/>
<name>A0A0S2W5C4_9FIRM</name>
<dbReference type="PANTHER" id="PTHR33317:SF4">
    <property type="entry name" value="POLYNUCLEOTIDYL TRANSFERASE, RIBONUCLEASE H-LIKE SUPERFAMILY PROTEIN"/>
    <property type="match status" value="1"/>
</dbReference>
<dbReference type="SUPFAM" id="SSF53098">
    <property type="entry name" value="Ribonuclease H-like"/>
    <property type="match status" value="1"/>
</dbReference>
<dbReference type="HAMAP" id="MF_00651">
    <property type="entry name" value="Nuclease_YqgF"/>
    <property type="match status" value="1"/>
</dbReference>
<dbReference type="InterPro" id="IPR005227">
    <property type="entry name" value="YqgF"/>
</dbReference>
<proteinExistence type="inferred from homology"/>
<evidence type="ECO:0000313" key="9">
    <source>
        <dbReference type="Proteomes" id="UP000064844"/>
    </source>
</evidence>
<sequence>MRIMAIDYGDARTGVAVSDPTGLLAGYTTVIQSRKPDLVATEVARLAGEYGVEELVMGFPRNMDGTEGPRAERYRGFAERLREATGLEPVLWDERRTTIEAHDILHTAGKKMKSHKKTVDAVAASLILEGYLTRKRTQG</sequence>
<keyword evidence="2 5" id="KW-0690">Ribosome biogenesis</keyword>
<evidence type="ECO:0000256" key="2">
    <source>
        <dbReference type="ARBA" id="ARBA00022517"/>
    </source>
</evidence>
<dbReference type="PANTHER" id="PTHR33317">
    <property type="entry name" value="POLYNUCLEOTIDYL TRANSFERASE, RIBONUCLEASE H-LIKE SUPERFAMILY PROTEIN"/>
    <property type="match status" value="1"/>
</dbReference>
<dbReference type="eggNOG" id="COG0816">
    <property type="taxonomic scope" value="Bacteria"/>
</dbReference>
<dbReference type="SMART" id="SM00732">
    <property type="entry name" value="YqgFc"/>
    <property type="match status" value="1"/>
</dbReference>
<dbReference type="InterPro" id="IPR012337">
    <property type="entry name" value="RNaseH-like_sf"/>
</dbReference>
<dbReference type="Pfam" id="PF03652">
    <property type="entry name" value="RuvX"/>
    <property type="match status" value="1"/>
</dbReference>
<evidence type="ECO:0000256" key="1">
    <source>
        <dbReference type="ARBA" id="ARBA00022490"/>
    </source>
</evidence>
<dbReference type="InterPro" id="IPR037027">
    <property type="entry name" value="YqgF/RNaseH-like_dom_sf"/>
</dbReference>
<evidence type="ECO:0000256" key="3">
    <source>
        <dbReference type="ARBA" id="ARBA00022722"/>
    </source>
</evidence>
<dbReference type="NCBIfam" id="TIGR00250">
    <property type="entry name" value="RNAse_H_YqgF"/>
    <property type="match status" value="1"/>
</dbReference>
<dbReference type="STRING" id="1297617.IB211_02100c"/>
<gene>
    <name evidence="8" type="ORF">C7373_10467</name>
    <name evidence="7" type="ORF">IB211_02100c</name>
</gene>
<dbReference type="Proteomes" id="UP000245778">
    <property type="component" value="Unassembled WGS sequence"/>
</dbReference>
<dbReference type="GO" id="GO:0016788">
    <property type="term" value="F:hydrolase activity, acting on ester bonds"/>
    <property type="evidence" value="ECO:0007669"/>
    <property type="project" value="UniProtKB-UniRule"/>
</dbReference>
<keyword evidence="4 5" id="KW-0378">Hydrolase</keyword>
<evidence type="ECO:0000256" key="4">
    <source>
        <dbReference type="ARBA" id="ARBA00022801"/>
    </source>
</evidence>
<accession>A0A0S2W5C4</accession>
<dbReference type="RefSeq" id="WP_058117985.1">
    <property type="nucleotide sequence ID" value="NZ_CALICV010000029.1"/>
</dbReference>
<comment type="function">
    <text evidence="5">Could be a nuclease involved in processing of the 5'-end of pre-16S rRNA.</text>
</comment>
<protein>
    <recommendedName>
        <fullName evidence="5">Putative pre-16S rRNA nuclease</fullName>
        <ecNumber evidence="5">3.1.-.-</ecNumber>
    </recommendedName>
</protein>
<dbReference type="GO" id="GO:0005829">
    <property type="term" value="C:cytosol"/>
    <property type="evidence" value="ECO:0007669"/>
    <property type="project" value="TreeGrafter"/>
</dbReference>
<feature type="domain" description="YqgF/RNase H-like" evidence="6">
    <location>
        <begin position="1"/>
        <end position="101"/>
    </location>
</feature>
<evidence type="ECO:0000313" key="10">
    <source>
        <dbReference type="Proteomes" id="UP000245778"/>
    </source>
</evidence>
<dbReference type="EC" id="3.1.-.-" evidence="5"/>
<keyword evidence="3 5" id="KW-0540">Nuclease</keyword>
<evidence type="ECO:0000313" key="7">
    <source>
        <dbReference type="EMBL" id="ALP94491.1"/>
    </source>
</evidence>
<dbReference type="KEGG" id="ibu:IB211_02100c"/>
<keyword evidence="1 5" id="KW-0963">Cytoplasm</keyword>